<feature type="domain" description="Trimeric autotransporter adhesin YadA-like stalk" evidence="14">
    <location>
        <begin position="760"/>
        <end position="789"/>
    </location>
</feature>
<evidence type="ECO:0000259" key="12">
    <source>
        <dbReference type="Pfam" id="PF03895"/>
    </source>
</evidence>
<evidence type="ECO:0000256" key="8">
    <source>
        <dbReference type="ARBA" id="ARBA00022927"/>
    </source>
</evidence>
<evidence type="ECO:0000256" key="9">
    <source>
        <dbReference type="ARBA" id="ARBA00023136"/>
    </source>
</evidence>
<feature type="domain" description="Trimeric autotransporter adhesin YadA-like stalk" evidence="14">
    <location>
        <begin position="3620"/>
        <end position="3661"/>
    </location>
</feature>
<feature type="domain" description="Trimeric autotransporter adhesin YadA-like stalk" evidence="14">
    <location>
        <begin position="1868"/>
        <end position="1906"/>
    </location>
</feature>
<keyword evidence="5" id="KW-1134">Transmembrane beta strand</keyword>
<dbReference type="InterPro" id="IPR005594">
    <property type="entry name" value="YadA_C"/>
</dbReference>
<feature type="domain" description="Trimeric autotransporter adhesin YadA-like stalk" evidence="14">
    <location>
        <begin position="1312"/>
        <end position="1347"/>
    </location>
</feature>
<dbReference type="Gene3D" id="3.30.1300.30">
    <property type="entry name" value="GSPII I/J protein-like"/>
    <property type="match status" value="1"/>
</dbReference>
<dbReference type="Gene3D" id="2.150.10.10">
    <property type="entry name" value="Serralysin-like metalloprotease, C-terminal"/>
    <property type="match status" value="5"/>
</dbReference>
<evidence type="ECO:0000313" key="17">
    <source>
        <dbReference type="Proteomes" id="UP000019092"/>
    </source>
</evidence>
<feature type="domain" description="Trimeric autotransporter adhesin YadA-like C-terminal membrane anchor" evidence="12">
    <location>
        <begin position="3956"/>
        <end position="4016"/>
    </location>
</feature>
<dbReference type="InterPro" id="IPR011049">
    <property type="entry name" value="Serralysin-like_metalloprot_C"/>
</dbReference>
<feature type="domain" description="Trimeric autotransporter adhesin YadA-like head" evidence="13">
    <location>
        <begin position="411"/>
        <end position="436"/>
    </location>
</feature>
<feature type="compositionally biased region" description="Polar residues" evidence="11">
    <location>
        <begin position="257"/>
        <end position="266"/>
    </location>
</feature>
<evidence type="ECO:0000259" key="13">
    <source>
        <dbReference type="Pfam" id="PF05658"/>
    </source>
</evidence>
<feature type="domain" description="Trimeric autotransporter adhesin YadA-like stalk" evidence="14">
    <location>
        <begin position="975"/>
        <end position="1010"/>
    </location>
</feature>
<keyword evidence="17" id="KW-1185">Reference proteome</keyword>
<dbReference type="SUPFAM" id="SSF101967">
    <property type="entry name" value="Adhesin YadA, collagen-binding domain"/>
    <property type="match status" value="6"/>
</dbReference>
<feature type="domain" description="Trimeric autotransporter adhesin YadA-like stalk" evidence="14">
    <location>
        <begin position="1528"/>
        <end position="1563"/>
    </location>
</feature>
<keyword evidence="4" id="KW-0813">Transport</keyword>
<dbReference type="InterPro" id="IPR037174">
    <property type="entry name" value="Trimeric_adhesin"/>
</dbReference>
<evidence type="ECO:0000259" key="15">
    <source>
        <dbReference type="Pfam" id="PF13018"/>
    </source>
</evidence>
<reference evidence="16 17" key="1">
    <citation type="submission" date="2013-12" db="EMBL/GenBank/DDBJ databases">
        <title>Annotation of the Bibersteinia trehalosi USDA-ARS-USMARC-189 complete genome.</title>
        <authorList>
            <person name="Harhay G.P."/>
            <person name="McVey S."/>
            <person name="Clawson M.L."/>
            <person name="Bono J."/>
            <person name="Heaton M.P."/>
            <person name="Chitko-Mckown C.G."/>
            <person name="Harhay D.M."/>
            <person name="Smith T.P.L."/>
        </authorList>
    </citation>
    <scope>NUCLEOTIDE SEQUENCE [LARGE SCALE GENOMIC DNA]</scope>
    <source>
        <strain evidence="16 17">USDA-ARS-USMARC-189</strain>
    </source>
</reference>
<feature type="domain" description="Trimeric autotransporter adhesin YadA-like stalk" evidence="14">
    <location>
        <begin position="3493"/>
        <end position="3532"/>
    </location>
</feature>
<dbReference type="Pfam" id="PF05662">
    <property type="entry name" value="YadA_stalk"/>
    <property type="match status" value="17"/>
</dbReference>
<gene>
    <name evidence="16" type="ORF">F543_16690</name>
</gene>
<feature type="domain" description="ESPR" evidence="15">
    <location>
        <begin position="1"/>
        <end position="36"/>
    </location>
</feature>
<proteinExistence type="inferred from homology"/>
<name>A0ABN4BZZ9_BIBTR</name>
<keyword evidence="10" id="KW-0998">Cell outer membrane</keyword>
<dbReference type="Gene3D" id="6.20.50.100">
    <property type="match status" value="9"/>
</dbReference>
<evidence type="ECO:0000256" key="10">
    <source>
        <dbReference type="ARBA" id="ARBA00023237"/>
    </source>
</evidence>
<comment type="similarity">
    <text evidence="3">Belongs to the autotransporter-2 (AT-2) (TC 1.B.40) family.</text>
</comment>
<evidence type="ECO:0000256" key="6">
    <source>
        <dbReference type="ARBA" id="ARBA00022692"/>
    </source>
</evidence>
<dbReference type="EMBL" id="CP006955">
    <property type="protein sequence ID" value="AHG84531.1"/>
    <property type="molecule type" value="Genomic_DNA"/>
</dbReference>
<sequence length="4016" mass="409424">MNKIFKVIWSHATRTFVVASELAKNNGKVASSVNQGADVSNNYAKTFSLSLLSASVMLGIPSNVEAAVAIQSITQAGGVVYNDTNASTPGQLTYAYNYYNPGSKSYKDATMNEGTGNRYAEVDSTGITIGVNTSAIGKRNQFANGIAIGDHAQATGGLAVSIGHLSQALDIGSVALGTSSRAVGFNSLAAMRQSVAVGDFAIAIGSTAWADSNHSLAIGSSATAKGRQSFAIGSADYVATEDNSDSSEARRSKYDGMNNTQTNGNRSFAIGSSAKTNGDNSFAFGSDANTGSFDKVTDAYLNADVSKANTSKQARNAFALGTTARALDGDAFAIGTAAQASNNSSFAIGTQAKASDKNAFALGTTANASGQNSVAFGVLSNATHTDSIAFGVQSKSFNNKAIALGTESLSNGTAAVSVGSSSKASGERSISIGADANVSQKSGGSIAIGENAMVDAKESTAVGMQSKALSNFSTSIGASSRVAENAESGMAIGHTANVTAANATAIGTNAVASHKNAVALGQGSVTREATSENTTTVNGITYSGFAGNNPSSVVSVGNATSGAVRQIVNVAAGNISKDSTDAINGSQLYLVAVEAGKKSFVKAGTNTEVKTTAHANGSVTYTVDAMKTIADQGSDYITVTSSNEGNNTLKYTIDLNQTAKDAINQVANNTQNITNINNTIKQGWNITTTESNGGKVTGSSTANVQLGELVTIDAGQNINITQADRKISIATSLDPKFNSVTTNNFTVNASGVVNMGGNTVQNVANGTNATDAVNLQQLNASKSVVKAGNYTNVTSSSDANGTVYTVNADKSVVKAGTNVNVTTDTDGKGLTNYTVKVDGDLTNITSITNNVGNKLTIGNGTTTVEGGKAKVSDNSNATDIATVGDIVKTINNVSWAVAGNGAVKENITAGEVVNFANGNNSVAVVTANNTTGGVDVKFNVEGDLKNISSLTNNGTTITIGDTNNNKVVNVNGANITNVANGTNATDAVNLQQLNASKSVVKAGNYTTVTSTSDANGTVYTVNAEKSVVKAGNNVNVTTETDGKGLTNYTVKVEGDLTNISSITNNGTTIKLDNQNGNKTVDVGGATITNVAAGVNLTDAVNVGQLEKVNATANAGWNVTTNNGNQTYNVKPNATVDLSSSDGNIVIGQKDGNITFALAGNLSNITNISNGDNNSIRLGDNNNITTIISNGTTFTFGAGNTTVNVSGKAELVTGTNSTDVATVGDIIETINGVSWTLAGNGANVSQIKAGDIVNFVDGKNTKASAKVNNGATEVTYNVEGDLTNITSITNNGTTIKLENKDGDKAINVDGATITNVKAGENGTDAVNLDQLNASKSVVKAGNYTTVTSTSDANGTVYTVNAEKSVVVAGTNANVTTTTDGKGLTTYNVSVTGDLTNITSITNNEGNKLTIGNGTTTVDAGKAKVSNNSNATDIATVGDIVNTINNVSWAVAGNGAVKENITAGEVVNFVNGNNTVAVVTANTSTGGADVKFNVEGALSNITSLTNNNGTQITLGDTNNNNVVNVNGANITNVANGTNATDAVNLQQLNASKSVVKAGNYTTVTSTSDANGTVYTVNAEKSVVKAGNNVNVTTETDGKGLTNYTVKVEGDLTNISSITNNGTTIKVGVENGNNTVNIGGATITEVKAGVNGTDAVNVDQLEKVNSTANAGWNVSTNKGGTTYNVKPNATVDLRNADGNIVISQDNGNITFDLAGKLTNITNISNGDNHSIRLGDNNNVTTIVNNGTTFTFGEGNTTTNATTGKAEVASGSNNTDVATVGDIVETINNVSWTVAGNGSDVSKIKAGDVVNFVNGNNTVAVVKLNETTNATDVTYHVEGDLTNITSITNGNTSIKLGDANGNNTVNINNATISNVAPGVNGTDAVNVDQLEKVNSTANAGWNLTVNTGENGTNISPNATVDLRNSDGNIVITKDANNVTFDLNSTLTVGGKDGKDGQMGVAGKDGKDGVTIYGNGTIGINGKDGIPGKDGQPGMNGSNATVTVVEGTPGINGKDGETLTRVVYTDANGTTHEIATLDDGLKFKGDKGEVIAKKLGETLDIIGKAKDDAAVTDKNLRVDSEGGQLVIKMASDLRDINNITSSNGNTTITLSDSNGNNTVNINNATISNVAPGVNGTDAVNVDQLEKVNSTANAGWNLTVNTGENGTNISPNATVDLRNSDGNIVITKDANNVTFDLNSTLTIGGKDGQDGQMGVAGKDGADGVTIYGNGTIGINGKDGIPGKDGQPGMNGSNATVTVVEGTPGINGKDGETLTRVVYTDANGTTHEIATLDDGLKFKGDTGEVIAKKLGETLEIIGRTAETANVTDKNLRVDNEEGKLVLKMAKELQEINSISNNNGTTITLGDANNNNTVNINNATISNVAPGVNGTDAVNVDQLEKVNATANAGWTITTNEGNATYNVKPNATVDLRNADGNIVISQDNGNITFDLNSTLTIGGKGKDGTDGKDGQLGVAGKDGKDGVTIYGNGTIGINGKDGIPGKDGQPGMNGSNATVTVVEGTPGINGKDGETLTRVVYTDANGTTHEIATLDDGLKFKGDTGEVIAKKLGETLEIIGRTAETANVTDKNLRVDNEEGKLVLKMAKELQEINSISNNNGTTITLGDANNNNTVNINNATISNVAPGVNGTDAVNVDQLEKVNSTANAGWNLTVNTGENGTNISPNATVDLRNSDGNIVITKDANNVTFDLNSTLTIGGKGKDGADGKDGQLGVAGKDGADGVTIYGNGTIGINGRDGIDGKPGANASVTVIEGTPGINGKDGETLTRVVYTDANGTTHEIATLDDGLKFKGDTGEVIAKKLGETLEIIGRTDVNANVTDKNLRVDNEEGKLVLKMAKELQEINSISNNNGTTITLGDANNNNTVNINNATISNVAPGVNGTDAVNVDQLEKVNATANAGWNLTVNTGENGTNISPNATVDLRNSDGNIVITKDANNVTFDLNSTLTIGGKGKDGVDGKDGQLGVAGKDGVDGVTIYGNGTIGINGRDGVDGKPGANASVTVIEGTPGINGKDGETLTRVVYTDANGTTHEIATLDDGLKFKGDKGEVIAKKLGETLEIIGRTDVNANVTDKNLRVDNENGQLVIKMASDLRDINNITSSNGNTTITLSDSNGNNTVNINNATISNVAPGVNGTDAVNVDQLEKVNATANAGWTITTNEGNATYNVKPNATVDLRNADGNIVISQDNGNITFDLNSTLTIGGKDGKDGQMGVAGKDGADGVTIYGNGTIGINGRDGVDGKPGANASVTVIEGTPGINGKDGETLTRVVYTDANGTTHEIATLDDGLKFKGDTGEVIAKKLGETLEIIGRTAETANVTDKNLRVDNENGQLVIKMASDLRDINNITSSNGNTTITLSDSNGNNTVNINNATISNVAPGVNGTDAVNVDQLEKVNATANAGWFMTTNHGDKSFNVKPNASVDLRTANNNLVITQEDGNITFGLSNNLNLTSNGSVTIGNTTIDNSGLTIKDGPSITENGVDAGDKKVTNVSNGTISAESKDAINGSQLYAVKQIAEAGWNLSVNEGEDAGNVAPGANVDLRNSDGNIVISKDANNVTFNLAKDIKVDTLKANTSVTVGNDTVHTSIMNNGITVKGENSTVTLTDKGLDNGGNKITNVAAGTNATDAVNVSQLNSTIAGVQWKLTGNNDNANATTVGSQTVSFNDSESVKANVDGVNVSFSVKAGELGNEAGKVTSNSTNGTVATVKNVADAINNSGWNIALTDGSNELVKPGDIVKFVNGSGTTANVAKNANGGVEVSFNVNNAEAPKVNEDGSINVPSSENGGSHYVNATTLATTVNNAAWNVDSKAAGGTVINVVNEKRVDSQAATKVKAGNTVNINAGNNIEITRSGADITVATSMTPTFNTVQVGGKEGVTLGSSTAKDGVKELSVGARGAEARITNVAPGIADTDAVNVGQLRGAVGNIHNHINKVDKRVRGVGANAAAGMALPQVYIPGKSMVAASAGTYGGESAVAVGYSRASDNGKLILKMTGTANSQGHLSGGVGVGYQW</sequence>
<dbReference type="InterPro" id="IPR024973">
    <property type="entry name" value="ESPR"/>
</dbReference>
<feature type="domain" description="Trimeric autotransporter adhesin YadA-like stalk" evidence="14">
    <location>
        <begin position="1640"/>
        <end position="1677"/>
    </location>
</feature>
<comment type="subcellular location">
    <subcellularLocation>
        <location evidence="2">Cell outer membrane</location>
    </subcellularLocation>
    <subcellularLocation>
        <location evidence="1">Cell surface</location>
    </subcellularLocation>
</comment>
<feature type="domain" description="Trimeric autotransporter adhesin YadA-like head" evidence="13">
    <location>
        <begin position="263"/>
        <end position="288"/>
    </location>
</feature>
<dbReference type="RefSeq" id="WP_025328982.1">
    <property type="nucleotide sequence ID" value="NZ_CP006955.1"/>
</dbReference>
<feature type="domain" description="Trimeric autotransporter adhesin YadA-like head" evidence="13">
    <location>
        <begin position="196"/>
        <end position="222"/>
    </location>
</feature>
<evidence type="ECO:0000256" key="4">
    <source>
        <dbReference type="ARBA" id="ARBA00022448"/>
    </source>
</evidence>
<dbReference type="CDD" id="cd12820">
    <property type="entry name" value="LbR_YadA-like"/>
    <property type="match status" value="3"/>
</dbReference>
<dbReference type="SUPFAM" id="SSF54523">
    <property type="entry name" value="Pili subunits"/>
    <property type="match status" value="1"/>
</dbReference>
<keyword evidence="6" id="KW-0812">Transmembrane</keyword>
<evidence type="ECO:0000256" key="7">
    <source>
        <dbReference type="ARBA" id="ARBA00022729"/>
    </source>
</evidence>
<keyword evidence="9" id="KW-0472">Membrane</keyword>
<feature type="domain" description="Trimeric autotransporter adhesin YadA-like stalk" evidence="14">
    <location>
        <begin position="2373"/>
        <end position="2411"/>
    </location>
</feature>
<keyword evidence="7" id="KW-0732">Signal</keyword>
<feature type="region of interest" description="Disordered" evidence="11">
    <location>
        <begin position="241"/>
        <end position="266"/>
    </location>
</feature>
<feature type="domain" description="Trimeric autotransporter adhesin YadA-like stalk" evidence="14">
    <location>
        <begin position="2630"/>
        <end position="2668"/>
    </location>
</feature>
<feature type="domain" description="Trimeric autotransporter adhesin YadA-like head" evidence="13">
    <location>
        <begin position="444"/>
        <end position="466"/>
    </location>
</feature>
<dbReference type="Pfam" id="PF05658">
    <property type="entry name" value="YadA_head"/>
    <property type="match status" value="8"/>
</dbReference>
<evidence type="ECO:0000256" key="11">
    <source>
        <dbReference type="SAM" id="MobiDB-lite"/>
    </source>
</evidence>
<dbReference type="PANTHER" id="PTHR24637">
    <property type="entry name" value="COLLAGEN"/>
    <property type="match status" value="1"/>
</dbReference>
<feature type="domain" description="Trimeric autotransporter adhesin YadA-like head" evidence="13">
    <location>
        <begin position="340"/>
        <end position="364"/>
    </location>
</feature>
<evidence type="ECO:0000259" key="14">
    <source>
        <dbReference type="Pfam" id="PF05662"/>
    </source>
</evidence>
<evidence type="ECO:0000256" key="3">
    <source>
        <dbReference type="ARBA" id="ARBA00005848"/>
    </source>
</evidence>
<feature type="domain" description="Trimeric autotransporter adhesin YadA-like stalk" evidence="14">
    <location>
        <begin position="3905"/>
        <end position="3943"/>
    </location>
</feature>
<feature type="domain" description="Trimeric autotransporter adhesin YadA-like head" evidence="13">
    <location>
        <begin position="499"/>
        <end position="524"/>
    </location>
</feature>
<feature type="domain" description="Trimeric autotransporter adhesin YadA-like stalk" evidence="14">
    <location>
        <begin position="3133"/>
        <end position="3171"/>
    </location>
</feature>
<feature type="domain" description="Trimeric autotransporter adhesin YadA-like stalk" evidence="14">
    <location>
        <begin position="2121"/>
        <end position="2159"/>
    </location>
</feature>
<dbReference type="Proteomes" id="UP000019092">
    <property type="component" value="Chromosome"/>
</dbReference>
<dbReference type="Pfam" id="PF03895">
    <property type="entry name" value="YadA_anchor"/>
    <property type="match status" value="1"/>
</dbReference>
<dbReference type="Gene3D" id="3.90.1780.10">
    <property type="entry name" value="Trimeric adhesin"/>
    <property type="match status" value="6"/>
</dbReference>
<feature type="domain" description="Trimeric autotransporter adhesin YadA-like stalk" evidence="14">
    <location>
        <begin position="3380"/>
        <end position="3416"/>
    </location>
</feature>
<feature type="domain" description="Trimeric autotransporter adhesin YadA-like stalk" evidence="14">
    <location>
        <begin position="2881"/>
        <end position="2919"/>
    </location>
</feature>
<feature type="domain" description="Trimeric autotransporter adhesin YadA-like head" evidence="13">
    <location>
        <begin position="154"/>
        <end position="180"/>
    </location>
</feature>
<protein>
    <submittedName>
        <fullName evidence="16">Autotransporter adhesin</fullName>
    </submittedName>
</protein>
<evidence type="ECO:0000313" key="16">
    <source>
        <dbReference type="EMBL" id="AHG84531.1"/>
    </source>
</evidence>
<feature type="domain" description="Trimeric autotransporter adhesin YadA-like stalk" evidence="14">
    <location>
        <begin position="566"/>
        <end position="599"/>
    </location>
</feature>
<dbReference type="Pfam" id="PF13018">
    <property type="entry name" value="ESPR"/>
    <property type="match status" value="1"/>
</dbReference>
<keyword evidence="8" id="KW-0653">Protein transport</keyword>
<dbReference type="InterPro" id="IPR045584">
    <property type="entry name" value="Pilin-like"/>
</dbReference>
<evidence type="ECO:0000256" key="5">
    <source>
        <dbReference type="ARBA" id="ARBA00022452"/>
    </source>
</evidence>
<feature type="domain" description="Trimeric autotransporter adhesin YadA-like stalk" evidence="14">
    <location>
        <begin position="1087"/>
        <end position="1125"/>
    </location>
</feature>
<dbReference type="InterPro" id="IPR008635">
    <property type="entry name" value="Coiled_stalk_dom"/>
</dbReference>
<organism evidence="16 17">
    <name type="scientific">Bibersteinia trehalosi USDA-ARS-USMARC-189</name>
    <dbReference type="NCBI Taxonomy" id="1263831"/>
    <lineage>
        <taxon>Bacteria</taxon>
        <taxon>Pseudomonadati</taxon>
        <taxon>Pseudomonadota</taxon>
        <taxon>Gammaproteobacteria</taxon>
        <taxon>Pasteurellales</taxon>
        <taxon>Pasteurellaceae</taxon>
        <taxon>Bibersteinia</taxon>
    </lineage>
</organism>
<dbReference type="InterPro" id="IPR008640">
    <property type="entry name" value="Adhesin_Head_dom"/>
</dbReference>
<evidence type="ECO:0000256" key="1">
    <source>
        <dbReference type="ARBA" id="ARBA00004241"/>
    </source>
</evidence>
<evidence type="ECO:0000256" key="2">
    <source>
        <dbReference type="ARBA" id="ARBA00004442"/>
    </source>
</evidence>
<feature type="domain" description="Trimeric autotransporter adhesin YadA-like head" evidence="13">
    <location>
        <begin position="368"/>
        <end position="392"/>
    </location>
</feature>
<accession>A0ABN4BZZ9</accession>